<dbReference type="GeneID" id="54403694"/>
<dbReference type="RefSeq" id="XP_033526914.1">
    <property type="nucleotide sequence ID" value="XM_033663262.1"/>
</dbReference>
<keyword evidence="1" id="KW-0472">Membrane</keyword>
<evidence type="ECO:0000313" key="3">
    <source>
        <dbReference type="Proteomes" id="UP000799771"/>
    </source>
</evidence>
<dbReference type="PANTHER" id="PTHR35895:SF1">
    <property type="entry name" value="LIPID-BINDING SERUM GLYCOPROTEIN C-TERMINAL DOMAIN-CONTAINING PROTEIN"/>
    <property type="match status" value="1"/>
</dbReference>
<gene>
    <name evidence="2" type="ORF">P153DRAFT_283411</name>
</gene>
<feature type="transmembrane region" description="Helical" evidence="1">
    <location>
        <begin position="49"/>
        <end position="73"/>
    </location>
</feature>
<evidence type="ECO:0000313" key="2">
    <source>
        <dbReference type="EMBL" id="KAF2132527.1"/>
    </source>
</evidence>
<dbReference type="OrthoDB" id="10039566at2759"/>
<keyword evidence="1" id="KW-1133">Transmembrane helix</keyword>
<dbReference type="GO" id="GO:0000329">
    <property type="term" value="C:fungal-type vacuole membrane"/>
    <property type="evidence" value="ECO:0007669"/>
    <property type="project" value="InterPro"/>
</dbReference>
<dbReference type="PANTHER" id="PTHR35895">
    <property type="entry name" value="CHROMOSOME 16, WHOLE GENOME SHOTGUN SEQUENCE"/>
    <property type="match status" value="1"/>
</dbReference>
<evidence type="ECO:0000256" key="1">
    <source>
        <dbReference type="SAM" id="Phobius"/>
    </source>
</evidence>
<dbReference type="InterPro" id="IPR046368">
    <property type="entry name" value="Tag1"/>
</dbReference>
<accession>A0A6A6ANQ6</accession>
<dbReference type="AlphaFoldDB" id="A0A6A6ANQ6"/>
<dbReference type="Pfam" id="PF12505">
    <property type="entry name" value="DUF3712"/>
    <property type="match status" value="1"/>
</dbReference>
<dbReference type="EMBL" id="ML977500">
    <property type="protein sequence ID" value="KAF2132527.1"/>
    <property type="molecule type" value="Genomic_DNA"/>
</dbReference>
<organism evidence="2 3">
    <name type="scientific">Dothidotthia symphoricarpi CBS 119687</name>
    <dbReference type="NCBI Taxonomy" id="1392245"/>
    <lineage>
        <taxon>Eukaryota</taxon>
        <taxon>Fungi</taxon>
        <taxon>Dikarya</taxon>
        <taxon>Ascomycota</taxon>
        <taxon>Pezizomycotina</taxon>
        <taxon>Dothideomycetes</taxon>
        <taxon>Pleosporomycetidae</taxon>
        <taxon>Pleosporales</taxon>
        <taxon>Dothidotthiaceae</taxon>
        <taxon>Dothidotthia</taxon>
    </lineage>
</organism>
<dbReference type="InterPro" id="IPR022185">
    <property type="entry name" value="DUF3712"/>
</dbReference>
<protein>
    <recommendedName>
        <fullName evidence="4">DUF3712 domain-containing protein</fullName>
    </recommendedName>
</protein>
<reference evidence="2" key="1">
    <citation type="journal article" date="2020" name="Stud. Mycol.">
        <title>101 Dothideomycetes genomes: a test case for predicting lifestyles and emergence of pathogens.</title>
        <authorList>
            <person name="Haridas S."/>
            <person name="Albert R."/>
            <person name="Binder M."/>
            <person name="Bloem J."/>
            <person name="Labutti K."/>
            <person name="Salamov A."/>
            <person name="Andreopoulos B."/>
            <person name="Baker S."/>
            <person name="Barry K."/>
            <person name="Bills G."/>
            <person name="Bluhm B."/>
            <person name="Cannon C."/>
            <person name="Castanera R."/>
            <person name="Culley D."/>
            <person name="Daum C."/>
            <person name="Ezra D."/>
            <person name="Gonzalez J."/>
            <person name="Henrissat B."/>
            <person name="Kuo A."/>
            <person name="Liang C."/>
            <person name="Lipzen A."/>
            <person name="Lutzoni F."/>
            <person name="Magnuson J."/>
            <person name="Mondo S."/>
            <person name="Nolan M."/>
            <person name="Ohm R."/>
            <person name="Pangilinan J."/>
            <person name="Park H.-J."/>
            <person name="Ramirez L."/>
            <person name="Alfaro M."/>
            <person name="Sun H."/>
            <person name="Tritt A."/>
            <person name="Yoshinaga Y."/>
            <person name="Zwiers L.-H."/>
            <person name="Turgeon B."/>
            <person name="Goodwin S."/>
            <person name="Spatafora J."/>
            <person name="Crous P."/>
            <person name="Grigoriev I."/>
        </authorList>
    </citation>
    <scope>NUCLEOTIDE SEQUENCE</scope>
    <source>
        <strain evidence="2">CBS 119687</strain>
    </source>
</reference>
<name>A0A6A6ANQ6_9PLEO</name>
<keyword evidence="1" id="KW-0812">Transmembrane</keyword>
<sequence length="354" mass="38557">MDYKGEQHVAEVNTNSTHQRKRGGILNTLYPPGPKPGAKGRVKNHCRKFWWCDLLVLAVLVLVIVLPLIYAAVPKIAQDQINGSTLEVTAQDVTGPRPDSIHLKLESTIKSDSKYHPTLDRFDASLSLEDKKPFLNIVIPTTKSKEEVFVTVDQDIKITDMAAFTEYAMVALASETFDVYLDGKPTIHLSGLPAMNVDYNKKISMKGLNALKGLNITDFEILLDLDKVLADGSNAKGTVFIPNPSVMTLDLGNVTMNLAVGDESLGFSLLPNLILKPGDNYIPMQATTDQAKVITLITSKYKNAVLPLDITGNSSMVGDQHLSYFETALQHSKIRVDLNVGPALAAVGLNLTGS</sequence>
<evidence type="ECO:0008006" key="4">
    <source>
        <dbReference type="Google" id="ProtNLM"/>
    </source>
</evidence>
<dbReference type="Proteomes" id="UP000799771">
    <property type="component" value="Unassembled WGS sequence"/>
</dbReference>
<keyword evidence="3" id="KW-1185">Reference proteome</keyword>
<proteinExistence type="predicted"/>